<evidence type="ECO:0000256" key="1">
    <source>
        <dbReference type="ARBA" id="ARBA00007274"/>
    </source>
</evidence>
<keyword evidence="4" id="KW-1185">Reference proteome</keyword>
<organism evidence="3 4">
    <name type="scientific">Seohaeicola saemankumensis</name>
    <dbReference type="NCBI Taxonomy" id="481181"/>
    <lineage>
        <taxon>Bacteria</taxon>
        <taxon>Pseudomonadati</taxon>
        <taxon>Pseudomonadota</taxon>
        <taxon>Alphaproteobacteria</taxon>
        <taxon>Rhodobacterales</taxon>
        <taxon>Roseobacteraceae</taxon>
        <taxon>Seohaeicola</taxon>
    </lineage>
</organism>
<dbReference type="RefSeq" id="WP_380789255.1">
    <property type="nucleotide sequence ID" value="NZ_JBHTKR010000002.1"/>
</dbReference>
<name>A0ABW3TAF9_9RHOB</name>
<dbReference type="CDD" id="cd03360">
    <property type="entry name" value="LbH_AT_putative"/>
    <property type="match status" value="1"/>
</dbReference>
<dbReference type="PANTHER" id="PTHR43300:SF7">
    <property type="entry name" value="UDP-N-ACETYLBACILLOSAMINE N-ACETYLTRANSFERASE"/>
    <property type="match status" value="1"/>
</dbReference>
<dbReference type="Gene3D" id="3.40.50.20">
    <property type="match status" value="1"/>
</dbReference>
<dbReference type="InterPro" id="IPR020019">
    <property type="entry name" value="AcTrfase_PglD-like"/>
</dbReference>
<evidence type="ECO:0000313" key="4">
    <source>
        <dbReference type="Proteomes" id="UP001597151"/>
    </source>
</evidence>
<dbReference type="Pfam" id="PF17836">
    <property type="entry name" value="PglD_N"/>
    <property type="match status" value="1"/>
</dbReference>
<accession>A0ABW3TAF9</accession>
<dbReference type="NCBIfam" id="TIGR03570">
    <property type="entry name" value="NeuD_NnaD"/>
    <property type="match status" value="1"/>
</dbReference>
<dbReference type="InterPro" id="IPR011004">
    <property type="entry name" value="Trimer_LpxA-like_sf"/>
</dbReference>
<comment type="caution">
    <text evidence="3">The sequence shown here is derived from an EMBL/GenBank/DDBJ whole genome shotgun (WGS) entry which is preliminary data.</text>
</comment>
<protein>
    <submittedName>
        <fullName evidence="3">Acetyltransferase</fullName>
    </submittedName>
</protein>
<proteinExistence type="inferred from homology"/>
<dbReference type="PANTHER" id="PTHR43300">
    <property type="entry name" value="ACETYLTRANSFERASE"/>
    <property type="match status" value="1"/>
</dbReference>
<dbReference type="InterPro" id="IPR050179">
    <property type="entry name" value="Trans_hexapeptide_repeat"/>
</dbReference>
<dbReference type="SUPFAM" id="SSF51161">
    <property type="entry name" value="Trimeric LpxA-like enzymes"/>
    <property type="match status" value="1"/>
</dbReference>
<reference evidence="4" key="1">
    <citation type="journal article" date="2019" name="Int. J. Syst. Evol. Microbiol.">
        <title>The Global Catalogue of Microorganisms (GCM) 10K type strain sequencing project: providing services to taxonomists for standard genome sequencing and annotation.</title>
        <authorList>
            <consortium name="The Broad Institute Genomics Platform"/>
            <consortium name="The Broad Institute Genome Sequencing Center for Infectious Disease"/>
            <person name="Wu L."/>
            <person name="Ma J."/>
        </authorList>
    </citation>
    <scope>NUCLEOTIDE SEQUENCE [LARGE SCALE GENOMIC DNA]</scope>
    <source>
        <strain evidence="4">CCUG 55328</strain>
    </source>
</reference>
<dbReference type="InterPro" id="IPR041561">
    <property type="entry name" value="PglD_N"/>
</dbReference>
<evidence type="ECO:0000259" key="2">
    <source>
        <dbReference type="Pfam" id="PF17836"/>
    </source>
</evidence>
<sequence>MSAAEPVILLGAGGHAKVCIEVFRARGLFDPVACIDPYAKENNVLGVPVHRDEDSQRAFLDRGVKWGFVAIGQNSLRAKLGADLQISGFRLANAISPRACVSPSATLGRGILIMPGAVINAEADIGDHCIVNTNAVVEHDCRVGIACHVAPGSVLGGRVRLEDEVFVGTGASVTPNNVIGKGTVVGAAAAVISNIAAGVTVVGVPARPIIR</sequence>
<feature type="domain" description="PglD N-terminal" evidence="2">
    <location>
        <begin position="7"/>
        <end position="80"/>
    </location>
</feature>
<dbReference type="Gene3D" id="2.160.10.10">
    <property type="entry name" value="Hexapeptide repeat proteins"/>
    <property type="match status" value="1"/>
</dbReference>
<comment type="similarity">
    <text evidence="1">Belongs to the transferase hexapeptide repeat family.</text>
</comment>
<gene>
    <name evidence="3" type="ORF">ACFQ3C_04445</name>
</gene>
<dbReference type="Proteomes" id="UP001597151">
    <property type="component" value="Unassembled WGS sequence"/>
</dbReference>
<dbReference type="EMBL" id="JBHTKR010000002">
    <property type="protein sequence ID" value="MFD1193912.1"/>
    <property type="molecule type" value="Genomic_DNA"/>
</dbReference>
<evidence type="ECO:0000313" key="3">
    <source>
        <dbReference type="EMBL" id="MFD1193912.1"/>
    </source>
</evidence>